<organism evidence="1 2">
    <name type="scientific">Capnocytophaga felis</name>
    <dbReference type="NCBI Taxonomy" id="2267611"/>
    <lineage>
        <taxon>Bacteria</taxon>
        <taxon>Pseudomonadati</taxon>
        <taxon>Bacteroidota</taxon>
        <taxon>Flavobacteriia</taxon>
        <taxon>Flavobacteriales</taxon>
        <taxon>Flavobacteriaceae</taxon>
        <taxon>Capnocytophaga</taxon>
    </lineage>
</organism>
<proteinExistence type="predicted"/>
<protein>
    <submittedName>
        <fullName evidence="1">Uncharacterized protein</fullName>
    </submittedName>
</protein>
<reference evidence="2" key="1">
    <citation type="journal article" date="2020" name="Int. J. Syst. Evol. Microbiol.">
        <title>Capnocytophaga felis sp. nov. isolated from the feline oral cavity.</title>
        <authorList>
            <person name="Suzuki M."/>
            <person name="Umeda K."/>
            <person name="Kimura M."/>
            <person name="Imaoka K."/>
            <person name="Morikawa S."/>
            <person name="Maeda K."/>
        </authorList>
    </citation>
    <scope>NUCLEOTIDE SEQUENCE [LARGE SCALE GENOMIC DNA]</scope>
    <source>
        <strain evidence="2">KC07070</strain>
    </source>
</reference>
<dbReference type="AlphaFoldDB" id="A0A5M4B8I9"/>
<name>A0A5M4B8I9_9FLAO</name>
<sequence>MATRVGKVQKDTGKVFNLQVMSFQTIFIHSHKVNIFRNISERMNNDVEIL</sequence>
<evidence type="ECO:0000313" key="1">
    <source>
        <dbReference type="EMBL" id="GET45911.1"/>
    </source>
</evidence>
<comment type="caution">
    <text evidence="1">The sequence shown here is derived from an EMBL/GenBank/DDBJ whole genome shotgun (WGS) entry which is preliminary data.</text>
</comment>
<gene>
    <name evidence="1" type="ORF">RCZ01_12130</name>
</gene>
<accession>A0A5M4B8I9</accession>
<keyword evidence="2" id="KW-1185">Reference proteome</keyword>
<dbReference type="Proteomes" id="UP000398217">
    <property type="component" value="Unassembled WGS sequence"/>
</dbReference>
<evidence type="ECO:0000313" key="2">
    <source>
        <dbReference type="Proteomes" id="UP000398217"/>
    </source>
</evidence>
<dbReference type="EMBL" id="BLBC01000007">
    <property type="protein sequence ID" value="GET45911.1"/>
    <property type="molecule type" value="Genomic_DNA"/>
</dbReference>